<dbReference type="PANTHER" id="PTHR11439:SF467">
    <property type="entry name" value="INTEGRASE CATALYTIC DOMAIN-CONTAINING PROTEIN"/>
    <property type="match status" value="1"/>
</dbReference>
<keyword evidence="2" id="KW-1185">Reference proteome</keyword>
<dbReference type="Proteomes" id="UP000075243">
    <property type="component" value="Chromosome 10"/>
</dbReference>
<organism evidence="1 2">
    <name type="scientific">Cajanus cajan</name>
    <name type="common">Pigeon pea</name>
    <name type="synonym">Cajanus indicus</name>
    <dbReference type="NCBI Taxonomy" id="3821"/>
    <lineage>
        <taxon>Eukaryota</taxon>
        <taxon>Viridiplantae</taxon>
        <taxon>Streptophyta</taxon>
        <taxon>Embryophyta</taxon>
        <taxon>Tracheophyta</taxon>
        <taxon>Spermatophyta</taxon>
        <taxon>Magnoliopsida</taxon>
        <taxon>eudicotyledons</taxon>
        <taxon>Gunneridae</taxon>
        <taxon>Pentapetalae</taxon>
        <taxon>rosids</taxon>
        <taxon>fabids</taxon>
        <taxon>Fabales</taxon>
        <taxon>Fabaceae</taxon>
        <taxon>Papilionoideae</taxon>
        <taxon>50 kb inversion clade</taxon>
        <taxon>NPAAA clade</taxon>
        <taxon>indigoferoid/millettioid clade</taxon>
        <taxon>Phaseoleae</taxon>
        <taxon>Cajanus</taxon>
    </lineage>
</organism>
<sequence length="137" mass="15997">IEGYTDFDWARDQTTKRSTFEYFIFVEGNLVTYRSKKQKVEARSSAKAEFRCMTCDMCELLWIKSVLKDLGLYCDNKAAIKIAQNLAQHDHTKHVEVDHHFIKQNPRQKIIQLQFVKSEIQLANVLTKTIPTKISMV</sequence>
<feature type="non-terminal residue" evidence="1">
    <location>
        <position position="1"/>
    </location>
</feature>
<evidence type="ECO:0000313" key="1">
    <source>
        <dbReference type="EMBL" id="KYP58957.1"/>
    </source>
</evidence>
<gene>
    <name evidence="1" type="ORF">KK1_014381</name>
</gene>
<name>A0A151SVY6_CAJCA</name>
<accession>A0A151SVY6</accession>
<dbReference type="STRING" id="3821.A0A151SVY6"/>
<reference evidence="1 2" key="1">
    <citation type="journal article" date="2012" name="Nat. Biotechnol.">
        <title>Draft genome sequence of pigeonpea (Cajanus cajan), an orphan legume crop of resource-poor farmers.</title>
        <authorList>
            <person name="Varshney R.K."/>
            <person name="Chen W."/>
            <person name="Li Y."/>
            <person name="Bharti A.K."/>
            <person name="Saxena R.K."/>
            <person name="Schlueter J.A."/>
            <person name="Donoghue M.T."/>
            <person name="Azam S."/>
            <person name="Fan G."/>
            <person name="Whaley A.M."/>
            <person name="Farmer A.D."/>
            <person name="Sheridan J."/>
            <person name="Iwata A."/>
            <person name="Tuteja R."/>
            <person name="Penmetsa R.V."/>
            <person name="Wu W."/>
            <person name="Upadhyaya H.D."/>
            <person name="Yang S.P."/>
            <person name="Shah T."/>
            <person name="Saxena K.B."/>
            <person name="Michael T."/>
            <person name="McCombie W.R."/>
            <person name="Yang B."/>
            <person name="Zhang G."/>
            <person name="Yang H."/>
            <person name="Wang J."/>
            <person name="Spillane C."/>
            <person name="Cook D.R."/>
            <person name="May G.D."/>
            <person name="Xu X."/>
            <person name="Jackson S.A."/>
        </authorList>
    </citation>
    <scope>NUCLEOTIDE SEQUENCE [LARGE SCALE GENOMIC DNA]</scope>
    <source>
        <strain evidence="2">cv. Asha</strain>
    </source>
</reference>
<dbReference type="AlphaFoldDB" id="A0A151SVY6"/>
<dbReference type="Gramene" id="C.cajan_13958.t">
    <property type="protein sequence ID" value="C.cajan_13958.t"/>
    <property type="gene ID" value="C.cajan_13958"/>
</dbReference>
<evidence type="ECO:0000313" key="2">
    <source>
        <dbReference type="Proteomes" id="UP000075243"/>
    </source>
</evidence>
<proteinExistence type="predicted"/>
<dbReference type="PANTHER" id="PTHR11439">
    <property type="entry name" value="GAG-POL-RELATED RETROTRANSPOSON"/>
    <property type="match status" value="1"/>
</dbReference>
<dbReference type="EMBL" id="CM003612">
    <property type="protein sequence ID" value="KYP58957.1"/>
    <property type="molecule type" value="Genomic_DNA"/>
</dbReference>
<dbReference type="CDD" id="cd09272">
    <property type="entry name" value="RNase_HI_RT_Ty1"/>
    <property type="match status" value="1"/>
</dbReference>
<protein>
    <submittedName>
        <fullName evidence="1">Copia protein</fullName>
    </submittedName>
</protein>